<comment type="function">
    <text evidence="1">Mediates magnesium influx to the cytosol.</text>
</comment>
<keyword evidence="23" id="KW-1185">Reference proteome</keyword>
<dbReference type="Gene3D" id="2.70.150.10">
    <property type="entry name" value="Calcium-transporting ATPase, cytoplasmic transduction domain A"/>
    <property type="match status" value="1"/>
</dbReference>
<dbReference type="Pfam" id="PF00690">
    <property type="entry name" value="Cation_ATPase_N"/>
    <property type="match status" value="1"/>
</dbReference>
<comment type="subcellular location">
    <subcellularLocation>
        <location evidence="2">Cell inner membrane</location>
        <topology evidence="2">Multi-pass membrane protein</topology>
    </subcellularLocation>
</comment>
<dbReference type="InterPro" id="IPR059000">
    <property type="entry name" value="ATPase_P-type_domA"/>
</dbReference>
<dbReference type="NCBIfam" id="NF011702">
    <property type="entry name" value="PRK15122.1"/>
    <property type="match status" value="1"/>
</dbReference>
<evidence type="ECO:0000259" key="20">
    <source>
        <dbReference type="Pfam" id="PF00689"/>
    </source>
</evidence>
<dbReference type="SFLD" id="SFLDG00002">
    <property type="entry name" value="C1.7:_P-type_atpase_like"/>
    <property type="match status" value="1"/>
</dbReference>
<dbReference type="InterPro" id="IPR023299">
    <property type="entry name" value="ATPase_P-typ_cyto_dom_N"/>
</dbReference>
<evidence type="ECO:0000256" key="2">
    <source>
        <dbReference type="ARBA" id="ARBA00004429"/>
    </source>
</evidence>
<feature type="domain" description="Cation-transporting P-type ATPase C-terminal" evidence="20">
    <location>
        <begin position="728"/>
        <end position="899"/>
    </location>
</feature>
<dbReference type="STRING" id="273035.SKUN_001403"/>
<protein>
    <recommendedName>
        <fullName evidence="5">Magnesium-transporting ATPase, P-type 1</fullName>
        <ecNumber evidence="4">7.2.2.14</ecNumber>
    </recommendedName>
    <alternativeName>
        <fullName evidence="16">Mg(2+) transport ATPase, P-type 1</fullName>
    </alternativeName>
</protein>
<evidence type="ECO:0000259" key="19">
    <source>
        <dbReference type="Pfam" id="PF00122"/>
    </source>
</evidence>
<evidence type="ECO:0000256" key="11">
    <source>
        <dbReference type="ARBA" id="ARBA00022840"/>
    </source>
</evidence>
<feature type="transmembrane region" description="Helical" evidence="18">
    <location>
        <begin position="320"/>
        <end position="347"/>
    </location>
</feature>
<evidence type="ECO:0000259" key="21">
    <source>
        <dbReference type="Pfam" id="PF00690"/>
    </source>
</evidence>
<feature type="domain" description="P-type ATPase A" evidence="19">
    <location>
        <begin position="177"/>
        <end position="277"/>
    </location>
</feature>
<dbReference type="Gene3D" id="1.20.1110.10">
    <property type="entry name" value="Calcium-transporting ATPase, transmembrane domain"/>
    <property type="match status" value="1"/>
</dbReference>
<feature type="transmembrane region" description="Helical" evidence="18">
    <location>
        <begin position="295"/>
        <end position="314"/>
    </location>
</feature>
<keyword evidence="7" id="KW-0997">Cell inner membrane</keyword>
<evidence type="ECO:0000256" key="3">
    <source>
        <dbReference type="ARBA" id="ARBA00008746"/>
    </source>
</evidence>
<evidence type="ECO:0000256" key="7">
    <source>
        <dbReference type="ARBA" id="ARBA00022519"/>
    </source>
</evidence>
<evidence type="ECO:0000256" key="4">
    <source>
        <dbReference type="ARBA" id="ARBA00012786"/>
    </source>
</evidence>
<keyword evidence="9 18" id="KW-0812">Transmembrane</keyword>
<evidence type="ECO:0000313" key="23">
    <source>
        <dbReference type="Proteomes" id="UP000062963"/>
    </source>
</evidence>
<evidence type="ECO:0000256" key="17">
    <source>
        <dbReference type="ARBA" id="ARBA00047295"/>
    </source>
</evidence>
<dbReference type="Pfam" id="PF00122">
    <property type="entry name" value="E1-E2_ATPase"/>
    <property type="match status" value="1"/>
</dbReference>
<dbReference type="PROSITE" id="PS00154">
    <property type="entry name" value="ATPASE_E1_E2"/>
    <property type="match status" value="1"/>
</dbReference>
<dbReference type="Pfam" id="PF13246">
    <property type="entry name" value="Cation_ATPase"/>
    <property type="match status" value="1"/>
</dbReference>
<evidence type="ECO:0000256" key="9">
    <source>
        <dbReference type="ARBA" id="ARBA00022692"/>
    </source>
</evidence>
<evidence type="ECO:0000256" key="1">
    <source>
        <dbReference type="ARBA" id="ARBA00003954"/>
    </source>
</evidence>
<dbReference type="Gene3D" id="3.40.1110.10">
    <property type="entry name" value="Calcium-transporting ATPase, cytoplasmic domain N"/>
    <property type="match status" value="1"/>
</dbReference>
<feature type="domain" description="Cation-transporting P-type ATPase N-terminal" evidence="21">
    <location>
        <begin position="37"/>
        <end position="96"/>
    </location>
</feature>
<evidence type="ECO:0000256" key="13">
    <source>
        <dbReference type="ARBA" id="ARBA00022967"/>
    </source>
</evidence>
<dbReference type="InterPro" id="IPR001757">
    <property type="entry name" value="P_typ_ATPase"/>
</dbReference>
<evidence type="ECO:0000256" key="8">
    <source>
        <dbReference type="ARBA" id="ARBA00022553"/>
    </source>
</evidence>
<dbReference type="Gene3D" id="3.40.50.1000">
    <property type="entry name" value="HAD superfamily/HAD-like"/>
    <property type="match status" value="1"/>
</dbReference>
<evidence type="ECO:0000256" key="5">
    <source>
        <dbReference type="ARBA" id="ARBA00013555"/>
    </source>
</evidence>
<dbReference type="InterPro" id="IPR004014">
    <property type="entry name" value="ATPase_P-typ_cation-transptr_N"/>
</dbReference>
<comment type="catalytic activity">
    <reaction evidence="17">
        <text>Mg(2+)(out) + ATP + H2O = Mg(2+)(in) + ADP + phosphate + H(+)</text>
        <dbReference type="Rhea" id="RHEA:10260"/>
        <dbReference type="ChEBI" id="CHEBI:15377"/>
        <dbReference type="ChEBI" id="CHEBI:15378"/>
        <dbReference type="ChEBI" id="CHEBI:18420"/>
        <dbReference type="ChEBI" id="CHEBI:30616"/>
        <dbReference type="ChEBI" id="CHEBI:43474"/>
        <dbReference type="ChEBI" id="CHEBI:456216"/>
        <dbReference type="EC" id="7.2.2.14"/>
    </reaction>
</comment>
<feature type="transmembrane region" description="Helical" evidence="18">
    <location>
        <begin position="80"/>
        <end position="101"/>
    </location>
</feature>
<dbReference type="InterPro" id="IPR018303">
    <property type="entry name" value="ATPase_P-typ_P_site"/>
</dbReference>
<dbReference type="Pfam" id="PF00689">
    <property type="entry name" value="Cation_ATPase_C"/>
    <property type="match status" value="1"/>
</dbReference>
<dbReference type="RefSeq" id="WP_053391325.1">
    <property type="nucleotide sequence ID" value="NZ_CP010899.1"/>
</dbReference>
<comment type="similarity">
    <text evidence="3">Belongs to the cation transport ATPase (P-type) (TC 3.A.3) family. Type IIIB subfamily.</text>
</comment>
<feature type="transmembrane region" description="Helical" evidence="18">
    <location>
        <begin position="878"/>
        <end position="898"/>
    </location>
</feature>
<evidence type="ECO:0000256" key="6">
    <source>
        <dbReference type="ARBA" id="ARBA00022475"/>
    </source>
</evidence>
<dbReference type="InterPro" id="IPR023214">
    <property type="entry name" value="HAD_sf"/>
</dbReference>
<dbReference type="PATRIC" id="fig|273035.7.peg.1732"/>
<proteinExistence type="inferred from homology"/>
<dbReference type="CDD" id="cd02077">
    <property type="entry name" value="P-type_ATPase_Mg"/>
    <property type="match status" value="1"/>
</dbReference>
<dbReference type="GO" id="GO:0015444">
    <property type="term" value="F:P-type magnesium transporter activity"/>
    <property type="evidence" value="ECO:0007669"/>
    <property type="project" value="UniProtKB-EC"/>
</dbReference>
<dbReference type="SUPFAM" id="SSF81653">
    <property type="entry name" value="Calcium ATPase, transduction domain A"/>
    <property type="match status" value="1"/>
</dbReference>
<dbReference type="GO" id="GO:0005886">
    <property type="term" value="C:plasma membrane"/>
    <property type="evidence" value="ECO:0007669"/>
    <property type="project" value="UniProtKB-SubCell"/>
</dbReference>
<dbReference type="InterPro" id="IPR044492">
    <property type="entry name" value="P_typ_ATPase_HD_dom"/>
</dbReference>
<accession>A0A0K2JI63</accession>
<dbReference type="SUPFAM" id="SSF81665">
    <property type="entry name" value="Calcium ATPase, transmembrane domain M"/>
    <property type="match status" value="1"/>
</dbReference>
<dbReference type="InterPro" id="IPR006068">
    <property type="entry name" value="ATPase_P-typ_cation-transptr_C"/>
</dbReference>
<dbReference type="AlphaFoldDB" id="A0A0K2JI63"/>
<dbReference type="NCBIfam" id="TIGR01494">
    <property type="entry name" value="ATPase_P-type"/>
    <property type="match status" value="2"/>
</dbReference>
<keyword evidence="6" id="KW-1003">Cell membrane</keyword>
<dbReference type="InterPro" id="IPR006415">
    <property type="entry name" value="P-type_ATPase_IIIB"/>
</dbReference>
<keyword evidence="11" id="KW-0067">ATP-binding</keyword>
<keyword evidence="10" id="KW-0547">Nucleotide-binding</keyword>
<dbReference type="GO" id="GO:0005524">
    <property type="term" value="F:ATP binding"/>
    <property type="evidence" value="ECO:0007669"/>
    <property type="project" value="UniProtKB-KW"/>
</dbReference>
<dbReference type="SUPFAM" id="SSF81660">
    <property type="entry name" value="Metal cation-transporting ATPase, ATP-binding domain N"/>
    <property type="match status" value="1"/>
</dbReference>
<evidence type="ECO:0000256" key="16">
    <source>
        <dbReference type="ARBA" id="ARBA00029806"/>
    </source>
</evidence>
<dbReference type="PRINTS" id="PR01836">
    <property type="entry name" value="MGATPASE"/>
</dbReference>
<evidence type="ECO:0000256" key="15">
    <source>
        <dbReference type="ARBA" id="ARBA00023136"/>
    </source>
</evidence>
<sequence length="910" mass="103016">MAKIITKFKGNNKEFKGQKKEIGFLKTDEIKQISQFSQSEILEHFELKNFGLTYDEAEEMGKKYGDNSQEKMKFLWFKHFLNVLLNPFNIVLALIATYNIISYFTLGGDSFEVIGVIIIAIMIIISTTISYVQDIRSFFVTKKLTDLVSNTITVIRLEDDEKVSEVSVKNNTSLIREAKELEIHELVPGDLIYLSSGDMVPADVRILWSNELFINQSSLTGESLPVEKHASYNRHKASLLELENICYMGTSVVSGSAIAIVIGAGTETYYATISKTLQVKPPENSFNRGIKRTTWLLLSFMFVMVPIVFIINGITKNDWLSALLFAISVAVGLTPEMLPMIVTSNLARGASRMSKAKVVVKKLEAIQNLGAIDVLCTDKTGTLTNDKIELVDYQLLDNKKDDRLLTYLYLNSYFQTGLKNPLDKAIIHYIDNHHLSSFKDDYQKIDEIPFDFNRRKLTVVVSDKDKHHTLICKGAIEEIIKNCTRIEYKGKVEKITEEHLRMISATAERMNSEGLRVIGLAYNHGHYADSYYSTKDEKNLIFYGFVSFLDKPKPSAEKMIQLLRKNGVQLKILTGDNEQVTRAICNRVHLKIRGVITGDYIEKLSEFELRDVVEQNNIFVKLNPLQKAKIIKALKQNQHVVGFMGDGINDAPVLRQSDVAISVDNATDIAKEASDIILLEKSLLVMEKGIIQGRQIFGNILKYIKITIASNFGNVLSILIASAWLPFQPMMPIQILFQNLLYDISQLAVAFDKVDVDFLSKPQTWTTKDILPFVFVNGPVSLIFDILTFVVMGYYFGVLANPQHIKTEQITLFQTGWFVEGLVSQTLIVQMYRTRKIPFFQSIPSWQLLVSSIAVILIGMTLPFTSLGPKLSLVPLPAMYFAFFTALVIGYCLMSQGVKDLYIKIFKRWL</sequence>
<dbReference type="OrthoDB" id="9813266at2"/>
<feature type="transmembrane region" description="Helical" evidence="18">
    <location>
        <begin position="846"/>
        <end position="866"/>
    </location>
</feature>
<dbReference type="EC" id="7.2.2.14" evidence="4"/>
<keyword evidence="14 18" id="KW-1133">Transmembrane helix</keyword>
<keyword evidence="8" id="KW-0597">Phosphoprotein</keyword>
<evidence type="ECO:0000256" key="14">
    <source>
        <dbReference type="ARBA" id="ARBA00022989"/>
    </source>
</evidence>
<dbReference type="EMBL" id="CP010899">
    <property type="protein sequence ID" value="ALA98270.1"/>
    <property type="molecule type" value="Genomic_DNA"/>
</dbReference>
<feature type="transmembrane region" description="Helical" evidence="18">
    <location>
        <begin position="703"/>
        <end position="725"/>
    </location>
</feature>
<dbReference type="InterPro" id="IPR023298">
    <property type="entry name" value="ATPase_P-typ_TM_dom_sf"/>
</dbReference>
<feature type="transmembrane region" description="Helical" evidence="18">
    <location>
        <begin position="816"/>
        <end position="834"/>
    </location>
</feature>
<keyword evidence="13" id="KW-1278">Translocase</keyword>
<feature type="transmembrane region" description="Helical" evidence="18">
    <location>
        <begin position="771"/>
        <end position="796"/>
    </location>
</feature>
<dbReference type="NCBIfam" id="TIGR01524">
    <property type="entry name" value="ATPase-IIIB_Mg"/>
    <property type="match status" value="1"/>
</dbReference>
<reference evidence="22 23" key="1">
    <citation type="journal article" date="2015" name="Genome Announc.">
        <title>Complete Genome Sequence of Spiroplasma kunkelii Strain CR2-3x, Causal Agent of Corn Stunt Disease in Zea mays L.</title>
        <authorList>
            <person name="Davis R.E."/>
            <person name="Shao J."/>
            <person name="Dally E.L."/>
            <person name="Zhao Y."/>
            <person name="Gasparich G.E."/>
            <person name="Gaynor B.J."/>
            <person name="Athey J.C."/>
            <person name="Harrison N.A."/>
            <person name="Donofrio N."/>
        </authorList>
    </citation>
    <scope>NUCLEOTIDE SEQUENCE [LARGE SCALE GENOMIC DNA]</scope>
    <source>
        <strain evidence="22 23">CR2-3x</strain>
    </source>
</reference>
<name>A0A0K2JI63_SPIKU</name>
<dbReference type="SUPFAM" id="SSF56784">
    <property type="entry name" value="HAD-like"/>
    <property type="match status" value="1"/>
</dbReference>
<evidence type="ECO:0000256" key="10">
    <source>
        <dbReference type="ARBA" id="ARBA00022741"/>
    </source>
</evidence>
<dbReference type="InterPro" id="IPR036412">
    <property type="entry name" value="HAD-like_sf"/>
</dbReference>
<gene>
    <name evidence="22" type="primary">mgtA</name>
    <name evidence="22" type="ORF">SKUN_001403</name>
</gene>
<dbReference type="PANTHER" id="PTHR42861">
    <property type="entry name" value="CALCIUM-TRANSPORTING ATPASE"/>
    <property type="match status" value="1"/>
</dbReference>
<dbReference type="SFLD" id="SFLDF00027">
    <property type="entry name" value="p-type_atpase"/>
    <property type="match status" value="1"/>
</dbReference>
<dbReference type="SFLD" id="SFLDS00003">
    <property type="entry name" value="Haloacid_Dehalogenase"/>
    <property type="match status" value="1"/>
</dbReference>
<feature type="transmembrane region" description="Helical" evidence="18">
    <location>
        <begin position="113"/>
        <end position="132"/>
    </location>
</feature>
<organism evidence="22 23">
    <name type="scientific">Spiroplasma kunkelii CR2-3x</name>
    <dbReference type="NCBI Taxonomy" id="273035"/>
    <lineage>
        <taxon>Bacteria</taxon>
        <taxon>Bacillati</taxon>
        <taxon>Mycoplasmatota</taxon>
        <taxon>Mollicutes</taxon>
        <taxon>Entomoplasmatales</taxon>
        <taxon>Spiroplasmataceae</taxon>
        <taxon>Spiroplasma</taxon>
    </lineage>
</organism>
<keyword evidence="12" id="KW-0460">Magnesium</keyword>
<dbReference type="Proteomes" id="UP000062963">
    <property type="component" value="Chromosome"/>
</dbReference>
<evidence type="ECO:0000256" key="18">
    <source>
        <dbReference type="SAM" id="Phobius"/>
    </source>
</evidence>
<dbReference type="KEGG" id="skn:SKUN_001403"/>
<evidence type="ECO:0000256" key="12">
    <source>
        <dbReference type="ARBA" id="ARBA00022842"/>
    </source>
</evidence>
<dbReference type="GO" id="GO:0016887">
    <property type="term" value="F:ATP hydrolysis activity"/>
    <property type="evidence" value="ECO:0007669"/>
    <property type="project" value="InterPro"/>
</dbReference>
<evidence type="ECO:0000313" key="22">
    <source>
        <dbReference type="EMBL" id="ALA98270.1"/>
    </source>
</evidence>
<dbReference type="InterPro" id="IPR008250">
    <property type="entry name" value="ATPase_P-typ_transduc_dom_A_sf"/>
</dbReference>
<keyword evidence="15 18" id="KW-0472">Membrane</keyword>